<proteinExistence type="predicted"/>
<name>A0A540N475_MALBA</name>
<dbReference type="Proteomes" id="UP000315295">
    <property type="component" value="Unassembled WGS sequence"/>
</dbReference>
<evidence type="ECO:0000313" key="1">
    <source>
        <dbReference type="EMBL" id="TQE05852.1"/>
    </source>
</evidence>
<comment type="caution">
    <text evidence="1">The sequence shown here is derived from an EMBL/GenBank/DDBJ whole genome shotgun (WGS) entry which is preliminary data.</text>
</comment>
<dbReference type="AlphaFoldDB" id="A0A540N475"/>
<reference evidence="1 2" key="1">
    <citation type="journal article" date="2019" name="G3 (Bethesda)">
        <title>Sequencing of a Wild Apple (Malus baccata) Genome Unravels the Differences Between Cultivated and Wild Apple Species Regarding Disease Resistance and Cold Tolerance.</title>
        <authorList>
            <person name="Chen X."/>
        </authorList>
    </citation>
    <scope>NUCLEOTIDE SEQUENCE [LARGE SCALE GENOMIC DNA]</scope>
    <source>
        <strain evidence="2">cv. Shandingzi</strain>
        <tissue evidence="1">Leaves</tissue>
    </source>
</reference>
<keyword evidence="2" id="KW-1185">Reference proteome</keyword>
<evidence type="ECO:0000313" key="2">
    <source>
        <dbReference type="Proteomes" id="UP000315295"/>
    </source>
</evidence>
<protein>
    <submittedName>
        <fullName evidence="1">Uncharacterized protein</fullName>
    </submittedName>
</protein>
<dbReference type="EMBL" id="VIEB01000114">
    <property type="protein sequence ID" value="TQE05852.1"/>
    <property type="molecule type" value="Genomic_DNA"/>
</dbReference>
<sequence length="207" mass="22724">MTSTLSSMTTPIITATTLAEMDHRPVNSVDLVGHPVSQAQASSTSTGAGIIDFFGGVTFLEGDDRGDEEHDEQSIVYKLQFGRHGQGHVDLEEGCLKELEDRQDSWVGFCGHFQKSGYVAIMVEKCLSVLQESTSQLPSNTLIKSVDPLKDAGFHIVTEMWTRLSVEGQGHILGGWEMPGGRRWSLIIFLVKEPGYGFNAGSHWPEE</sequence>
<organism evidence="1 2">
    <name type="scientific">Malus baccata</name>
    <name type="common">Siberian crab apple</name>
    <name type="synonym">Pyrus baccata</name>
    <dbReference type="NCBI Taxonomy" id="106549"/>
    <lineage>
        <taxon>Eukaryota</taxon>
        <taxon>Viridiplantae</taxon>
        <taxon>Streptophyta</taxon>
        <taxon>Embryophyta</taxon>
        <taxon>Tracheophyta</taxon>
        <taxon>Spermatophyta</taxon>
        <taxon>Magnoliopsida</taxon>
        <taxon>eudicotyledons</taxon>
        <taxon>Gunneridae</taxon>
        <taxon>Pentapetalae</taxon>
        <taxon>rosids</taxon>
        <taxon>fabids</taxon>
        <taxon>Rosales</taxon>
        <taxon>Rosaceae</taxon>
        <taxon>Amygdaloideae</taxon>
        <taxon>Maleae</taxon>
        <taxon>Malus</taxon>
    </lineage>
</organism>
<accession>A0A540N475</accession>
<gene>
    <name evidence="1" type="ORF">C1H46_008535</name>
</gene>